<name>A0A2M4BP54_9DIPT</name>
<sequence>MGVECDIRFTNSTHGTFLSGQRLTGSVVLKLTDTKKYNEITLRIVGCSAVQWSQRRGQGRRRRTVYYTGKRDHLSSVKVLVASQPNGSPAELLAGEHIYEFACDLPANLPTSFEGSYGQCRYTAQVIMDRPWKFNLTYKVGFTVIQPLDLNVFSPSIRVPARMEDARVFCCGFWQTKPLYVQVTAPCTGYVPGQAIPLTIELDNRSSRTIEGVNMKLLQEVTYRSEAPRIKTKHELHTVVKHIGDGVGPETKRKYEQRLVVPTVAPSTLTLGETNLITVSYRLHITVRVSGCGSDPVLEIPLTIGTIPLVFYQPATATAPPPSSTPGPSSSPPAIGFVFGSGGPTGQLPSAPNEKTELVREGTLPPDYLPPPTYEEAMNAATVVITDESDTNALGTRPFVPLYPSYNLADVQWPPLPPKP</sequence>
<dbReference type="GO" id="GO:0005737">
    <property type="term" value="C:cytoplasm"/>
    <property type="evidence" value="ECO:0007669"/>
    <property type="project" value="TreeGrafter"/>
</dbReference>
<dbReference type="InterPro" id="IPR014752">
    <property type="entry name" value="Arrestin-like_C"/>
</dbReference>
<evidence type="ECO:0000256" key="3">
    <source>
        <dbReference type="SAM" id="MobiDB-lite"/>
    </source>
</evidence>
<feature type="compositionally biased region" description="Pro residues" evidence="3">
    <location>
        <begin position="319"/>
        <end position="331"/>
    </location>
</feature>
<accession>A0A2M4BP54</accession>
<evidence type="ECO:0000256" key="1">
    <source>
        <dbReference type="ARBA" id="ARBA00005298"/>
    </source>
</evidence>
<feature type="domain" description="Arrestin C-terminal-like" evidence="4">
    <location>
        <begin position="175"/>
        <end position="309"/>
    </location>
</feature>
<dbReference type="GO" id="GO:0015031">
    <property type="term" value="P:protein transport"/>
    <property type="evidence" value="ECO:0007669"/>
    <property type="project" value="TreeGrafter"/>
</dbReference>
<organism evidence="5">
    <name type="scientific">Anopheles marajoara</name>
    <dbReference type="NCBI Taxonomy" id="58244"/>
    <lineage>
        <taxon>Eukaryota</taxon>
        <taxon>Metazoa</taxon>
        <taxon>Ecdysozoa</taxon>
        <taxon>Arthropoda</taxon>
        <taxon>Hexapoda</taxon>
        <taxon>Insecta</taxon>
        <taxon>Pterygota</taxon>
        <taxon>Neoptera</taxon>
        <taxon>Endopterygota</taxon>
        <taxon>Diptera</taxon>
        <taxon>Nematocera</taxon>
        <taxon>Culicoidea</taxon>
        <taxon>Culicidae</taxon>
        <taxon>Anophelinae</taxon>
        <taxon>Anopheles</taxon>
    </lineage>
</organism>
<dbReference type="InterPro" id="IPR014756">
    <property type="entry name" value="Ig_E-set"/>
</dbReference>
<dbReference type="SUPFAM" id="SSF81296">
    <property type="entry name" value="E set domains"/>
    <property type="match status" value="2"/>
</dbReference>
<comment type="similarity">
    <text evidence="1">Belongs to the arrestin family.</text>
</comment>
<dbReference type="PANTHER" id="PTHR11188:SF167">
    <property type="entry name" value="ARRESTIN C-TERMINAL-LIKE DOMAIN-CONTAINING PROTEIN-RELATED"/>
    <property type="match status" value="1"/>
</dbReference>
<evidence type="ECO:0000313" key="5">
    <source>
        <dbReference type="EMBL" id="MBW54860.1"/>
    </source>
</evidence>
<reference evidence="5" key="1">
    <citation type="submission" date="2018-01" db="EMBL/GenBank/DDBJ databases">
        <title>An insight into the sialome of Amazonian anophelines.</title>
        <authorList>
            <person name="Ribeiro J.M."/>
            <person name="Scarpassa V."/>
            <person name="Calvo E."/>
        </authorList>
    </citation>
    <scope>NUCLEOTIDE SEQUENCE</scope>
    <source>
        <tissue evidence="5">Salivary glands</tissue>
    </source>
</reference>
<dbReference type="InterPro" id="IPR011021">
    <property type="entry name" value="Arrestin-like_N"/>
</dbReference>
<dbReference type="EMBL" id="GGFJ01005719">
    <property type="protein sequence ID" value="MBW54860.1"/>
    <property type="molecule type" value="Transcribed_RNA"/>
</dbReference>
<evidence type="ECO:0000259" key="4">
    <source>
        <dbReference type="SMART" id="SM01017"/>
    </source>
</evidence>
<feature type="region of interest" description="Disordered" evidence="3">
    <location>
        <begin position="317"/>
        <end position="371"/>
    </location>
</feature>
<dbReference type="AlphaFoldDB" id="A0A2M4BP54"/>
<dbReference type="PANTHER" id="PTHR11188">
    <property type="entry name" value="ARRESTIN DOMAIN CONTAINING PROTEIN"/>
    <property type="match status" value="1"/>
</dbReference>
<evidence type="ECO:0000256" key="2">
    <source>
        <dbReference type="ARBA" id="ARBA00022606"/>
    </source>
</evidence>
<proteinExistence type="inferred from homology"/>
<dbReference type="InterPro" id="IPR050357">
    <property type="entry name" value="Arrestin_domain-protein"/>
</dbReference>
<dbReference type="Pfam" id="PF02752">
    <property type="entry name" value="Arrestin_C"/>
    <property type="match status" value="1"/>
</dbReference>
<keyword evidence="2" id="KW-0716">Sensory transduction</keyword>
<dbReference type="InterPro" id="IPR011022">
    <property type="entry name" value="Arrestin_C-like"/>
</dbReference>
<dbReference type="Gene3D" id="2.60.40.640">
    <property type="match status" value="2"/>
</dbReference>
<protein>
    <submittedName>
        <fullName evidence="5">Putative arrestin domain-containing protein 2</fullName>
    </submittedName>
</protein>
<dbReference type="Pfam" id="PF00339">
    <property type="entry name" value="Arrestin_N"/>
    <property type="match status" value="1"/>
</dbReference>
<dbReference type="SMART" id="SM01017">
    <property type="entry name" value="Arrestin_C"/>
    <property type="match status" value="1"/>
</dbReference>